<dbReference type="Proteomes" id="UP001521074">
    <property type="component" value="Unassembled WGS sequence"/>
</dbReference>
<keyword evidence="1" id="KW-0732">Signal</keyword>
<evidence type="ECO:0000313" key="2">
    <source>
        <dbReference type="EMBL" id="MCE0744369.1"/>
    </source>
</evidence>
<gene>
    <name evidence="2" type="ORF">LWC05_10795</name>
</gene>
<evidence type="ECO:0000256" key="1">
    <source>
        <dbReference type="SAM" id="SignalP"/>
    </source>
</evidence>
<keyword evidence="3" id="KW-1185">Reference proteome</keyword>
<sequence length="288" mass="32095">MSDNHPRTGSLCLRNRMAARRLLLLPACCLFFLTGGSVHAEEASQVSSSPANAAIHIKYTIYTHWLPVMKLETSFLLEQTRYNVAMQARAEGLLSIFTRLRIQSVATGTIRDNAVLPTRYDSQGLSRSAQRHVVLDYQQGQPVVTLQEPKETDREPVPDELRQHGMDILSTMAKVILTVRKTGHCDGAYDVFDGIRVSHFTLKTTGQDMKPDVFQDRKVPAMRCEFSGYQTAGFIKGHQAKALREPHGGTVWFINVDGYGPVPVRTEIDHPKVGHLTVKLDKLEKGAG</sequence>
<feature type="chain" id="PRO_5046583853" evidence="1">
    <location>
        <begin position="41"/>
        <end position="288"/>
    </location>
</feature>
<proteinExistence type="predicted"/>
<accession>A0ABS8VXF3</accession>
<dbReference type="InterPro" id="IPR021457">
    <property type="entry name" value="DUF3108"/>
</dbReference>
<organism evidence="2 3">
    <name type="scientific">Acetobacter sicerae</name>
    <dbReference type="NCBI Taxonomy" id="85325"/>
    <lineage>
        <taxon>Bacteria</taxon>
        <taxon>Pseudomonadati</taxon>
        <taxon>Pseudomonadota</taxon>
        <taxon>Alphaproteobacteria</taxon>
        <taxon>Acetobacterales</taxon>
        <taxon>Acetobacteraceae</taxon>
        <taxon>Acetobacter</taxon>
    </lineage>
</organism>
<reference evidence="2 3" key="1">
    <citation type="submission" date="2021-12" db="EMBL/GenBank/DDBJ databases">
        <title>Genome sequence of Acetobacter sicerae DmPark20a_162.</title>
        <authorList>
            <person name="Chaston J.M."/>
        </authorList>
    </citation>
    <scope>NUCLEOTIDE SEQUENCE [LARGE SCALE GENOMIC DNA]</scope>
    <source>
        <strain evidence="2 3">DmPark20a_162</strain>
    </source>
</reference>
<feature type="signal peptide" evidence="1">
    <location>
        <begin position="1"/>
        <end position="40"/>
    </location>
</feature>
<dbReference type="EMBL" id="JAJSOJ010000033">
    <property type="protein sequence ID" value="MCE0744369.1"/>
    <property type="molecule type" value="Genomic_DNA"/>
</dbReference>
<dbReference type="Pfam" id="PF11306">
    <property type="entry name" value="DUF3108"/>
    <property type="match status" value="1"/>
</dbReference>
<name>A0ABS8VXF3_9PROT</name>
<dbReference type="RefSeq" id="WP_232878118.1">
    <property type="nucleotide sequence ID" value="NZ_JAJSOJ010000033.1"/>
</dbReference>
<protein>
    <submittedName>
        <fullName evidence="2">DUF3108 domain-containing protein</fullName>
    </submittedName>
</protein>
<evidence type="ECO:0000313" key="3">
    <source>
        <dbReference type="Proteomes" id="UP001521074"/>
    </source>
</evidence>
<comment type="caution">
    <text evidence="2">The sequence shown here is derived from an EMBL/GenBank/DDBJ whole genome shotgun (WGS) entry which is preliminary data.</text>
</comment>